<dbReference type="Proteomes" id="UP001497512">
    <property type="component" value="Chromosome 5"/>
</dbReference>
<dbReference type="Pfam" id="PF11209">
    <property type="entry name" value="LmeA"/>
    <property type="match status" value="1"/>
</dbReference>
<dbReference type="EMBL" id="OZ019897">
    <property type="protein sequence ID" value="CAK9226016.1"/>
    <property type="molecule type" value="Genomic_DNA"/>
</dbReference>
<evidence type="ECO:0000256" key="1">
    <source>
        <dbReference type="SAM" id="MobiDB-lite"/>
    </source>
</evidence>
<reference evidence="2" key="1">
    <citation type="submission" date="2024-02" db="EMBL/GenBank/DDBJ databases">
        <authorList>
            <consortium name="ELIXIR-Norway"/>
            <consortium name="Elixir Norway"/>
        </authorList>
    </citation>
    <scope>NUCLEOTIDE SEQUENCE</scope>
</reference>
<proteinExistence type="predicted"/>
<gene>
    <name evidence="2" type="ORF">CSSPTR1EN2_LOCUS18028</name>
</gene>
<feature type="compositionally biased region" description="Polar residues" evidence="1">
    <location>
        <begin position="1"/>
        <end position="12"/>
    </location>
</feature>
<name>A0ABP0UPB8_9BRYO</name>
<evidence type="ECO:0000313" key="3">
    <source>
        <dbReference type="Proteomes" id="UP001497512"/>
    </source>
</evidence>
<keyword evidence="3" id="KW-1185">Reference proteome</keyword>
<protein>
    <submittedName>
        <fullName evidence="2">Uncharacterized protein</fullName>
    </submittedName>
</protein>
<accession>A0ABP0UPB8</accession>
<organism evidence="2 3">
    <name type="scientific">Sphagnum troendelagicum</name>
    <dbReference type="NCBI Taxonomy" id="128251"/>
    <lineage>
        <taxon>Eukaryota</taxon>
        <taxon>Viridiplantae</taxon>
        <taxon>Streptophyta</taxon>
        <taxon>Embryophyta</taxon>
        <taxon>Bryophyta</taxon>
        <taxon>Sphagnophytina</taxon>
        <taxon>Sphagnopsida</taxon>
        <taxon>Sphagnales</taxon>
        <taxon>Sphagnaceae</taxon>
        <taxon>Sphagnum</taxon>
    </lineage>
</organism>
<sequence length="299" mass="32800">MTSVPLMSSSAATRRRSIPQRRRYAPRLSPHSNPGGAYGLIYVGSKYGGPHCRIGDKTLYVIGDQKRFQICCGKQEVKMQNKSGITQRGNSTICRSTSLVGGLLEKALGTYLNAQLDECGDLDVIVGGSSWELLSGKVRDVRVSATKAIYKGVFLTEVDLTASRVFVKPGRKRLFQKPFQVIAQIRVQEADLNASLGSPIFTRSLKQIFPTKPSTLNIQFEDGNLCFSSPDCHSTGYGQVEFPTTLHIDVEKGGEILSVDSVSGISIQKAFKLGPEVRITEFEVNDSWMQLTGDFLITP</sequence>
<feature type="region of interest" description="Disordered" evidence="1">
    <location>
        <begin position="1"/>
        <end position="31"/>
    </location>
</feature>
<evidence type="ECO:0000313" key="2">
    <source>
        <dbReference type="EMBL" id="CAK9226016.1"/>
    </source>
</evidence>
<dbReference type="InterPro" id="IPR021373">
    <property type="entry name" value="DUF2993"/>
</dbReference>
<feature type="compositionally biased region" description="Basic residues" evidence="1">
    <location>
        <begin position="13"/>
        <end position="25"/>
    </location>
</feature>